<evidence type="ECO:0000313" key="2">
    <source>
        <dbReference type="EMBL" id="GCB72061.1"/>
    </source>
</evidence>
<keyword evidence="3" id="KW-1185">Reference proteome</keyword>
<dbReference type="EMBL" id="BFAA01000422">
    <property type="protein sequence ID" value="GCB72061.1"/>
    <property type="molecule type" value="Genomic_DNA"/>
</dbReference>
<accession>A0A401PG13</accession>
<evidence type="ECO:0000313" key="3">
    <source>
        <dbReference type="Proteomes" id="UP000288216"/>
    </source>
</evidence>
<proteinExistence type="predicted"/>
<gene>
    <name evidence="2" type="ORF">scyTo_0001807</name>
</gene>
<name>A0A401PG13_SCYTO</name>
<keyword evidence="1" id="KW-0812">Transmembrane</keyword>
<comment type="caution">
    <text evidence="2">The sequence shown here is derived from an EMBL/GenBank/DDBJ whole genome shotgun (WGS) entry which is preliminary data.</text>
</comment>
<keyword evidence="1" id="KW-1133">Transmembrane helix</keyword>
<organism evidence="2 3">
    <name type="scientific">Scyliorhinus torazame</name>
    <name type="common">Cloudy catshark</name>
    <name type="synonym">Catulus torazame</name>
    <dbReference type="NCBI Taxonomy" id="75743"/>
    <lineage>
        <taxon>Eukaryota</taxon>
        <taxon>Metazoa</taxon>
        <taxon>Chordata</taxon>
        <taxon>Craniata</taxon>
        <taxon>Vertebrata</taxon>
        <taxon>Chondrichthyes</taxon>
        <taxon>Elasmobranchii</taxon>
        <taxon>Galeomorphii</taxon>
        <taxon>Galeoidea</taxon>
        <taxon>Carcharhiniformes</taxon>
        <taxon>Scyliorhinidae</taxon>
        <taxon>Scyliorhinus</taxon>
    </lineage>
</organism>
<keyword evidence="1" id="KW-0472">Membrane</keyword>
<dbReference type="Proteomes" id="UP000288216">
    <property type="component" value="Unassembled WGS sequence"/>
</dbReference>
<evidence type="ECO:0000256" key="1">
    <source>
        <dbReference type="SAM" id="Phobius"/>
    </source>
</evidence>
<feature type="transmembrane region" description="Helical" evidence="1">
    <location>
        <begin position="156"/>
        <end position="175"/>
    </location>
</feature>
<dbReference type="AlphaFoldDB" id="A0A401PG13"/>
<reference evidence="2 3" key="1">
    <citation type="journal article" date="2018" name="Nat. Ecol. Evol.">
        <title>Shark genomes provide insights into elasmobranch evolution and the origin of vertebrates.</title>
        <authorList>
            <person name="Hara Y"/>
            <person name="Yamaguchi K"/>
            <person name="Onimaru K"/>
            <person name="Kadota M"/>
            <person name="Koyanagi M"/>
            <person name="Keeley SD"/>
            <person name="Tatsumi K"/>
            <person name="Tanaka K"/>
            <person name="Motone F"/>
            <person name="Kageyama Y"/>
            <person name="Nozu R"/>
            <person name="Adachi N"/>
            <person name="Nishimura O"/>
            <person name="Nakagawa R"/>
            <person name="Tanegashima C"/>
            <person name="Kiyatake I"/>
            <person name="Matsumoto R"/>
            <person name="Murakumo K"/>
            <person name="Nishida K"/>
            <person name="Terakita A"/>
            <person name="Kuratani S"/>
            <person name="Sato K"/>
            <person name="Hyodo S Kuraku.S."/>
        </authorList>
    </citation>
    <scope>NUCLEOTIDE SEQUENCE [LARGE SCALE GENOMIC DNA]</scope>
</reference>
<sequence length="181" mass="21263">MRKKPDIAEVKSSDRMYTNVTRVRRDAVTVMRDAKEKSGIGFYSDDTQDSITIGRHELTPYRDVSIVDADYLERIDDDQRIHRYGQKGLPCILHMRADWEGLREAATPIDHLWNKKRELIQTHAEKAAELFQYTELFLYNMELGTECQYPSMDTYYFARCCTFAAVYIVLFYYALLPQTPH</sequence>
<protein>
    <submittedName>
        <fullName evidence="2">Uncharacterized protein</fullName>
    </submittedName>
</protein>